<dbReference type="OrthoDB" id="6120455at2"/>
<dbReference type="PANTHER" id="PTHR11102:SF160">
    <property type="entry name" value="ERAD-ASSOCIATED E3 UBIQUITIN-PROTEIN LIGASE COMPONENT HRD3"/>
    <property type="match status" value="1"/>
</dbReference>
<evidence type="ECO:0000313" key="2">
    <source>
        <dbReference type="Proteomes" id="UP000186341"/>
    </source>
</evidence>
<dbReference type="PANTHER" id="PTHR11102">
    <property type="entry name" value="SEL-1-LIKE PROTEIN"/>
    <property type="match status" value="1"/>
</dbReference>
<dbReference type="InterPro" id="IPR006597">
    <property type="entry name" value="Sel1-like"/>
</dbReference>
<reference evidence="1 2" key="1">
    <citation type="submission" date="2016-11" db="EMBL/GenBank/DDBJ databases">
        <title>Description of two novel members of the family Erysipelotrichaceae: Ileibacterium lipovorans gen. nov., sp. nov. and Dubosiella newyorkensis, gen. nov., sp. nov.</title>
        <authorList>
            <person name="Cox L.M."/>
            <person name="Sohn J."/>
            <person name="Tyrrell K.L."/>
            <person name="Citron D.M."/>
            <person name="Lawson P.A."/>
            <person name="Patel N.B."/>
            <person name="Iizumi T."/>
            <person name="Perez-Perez G.I."/>
            <person name="Goldstein E.J."/>
            <person name="Blaser M.J."/>
        </authorList>
    </citation>
    <scope>NUCLEOTIDE SEQUENCE [LARGE SCALE GENOMIC DNA]</scope>
    <source>
        <strain evidence="1 2">NYU-BL-A3</strain>
    </source>
</reference>
<organism evidence="1 2">
    <name type="scientific">Ileibacterium valens</name>
    <dbReference type="NCBI Taxonomy" id="1862668"/>
    <lineage>
        <taxon>Bacteria</taxon>
        <taxon>Bacillati</taxon>
        <taxon>Bacillota</taxon>
        <taxon>Erysipelotrichia</taxon>
        <taxon>Erysipelotrichales</taxon>
        <taxon>Erysipelotrichaceae</taxon>
        <taxon>Ileibacterium</taxon>
    </lineage>
</organism>
<dbReference type="SUPFAM" id="SSF81901">
    <property type="entry name" value="HCP-like"/>
    <property type="match status" value="1"/>
</dbReference>
<evidence type="ECO:0008006" key="3">
    <source>
        <dbReference type="Google" id="ProtNLM"/>
    </source>
</evidence>
<comment type="caution">
    <text evidence="1">The sequence shown here is derived from an EMBL/GenBank/DDBJ whole genome shotgun (WGS) entry which is preliminary data.</text>
</comment>
<keyword evidence="2" id="KW-1185">Reference proteome</keyword>
<protein>
    <recommendedName>
        <fullName evidence="3">Sel1 repeat family protein</fullName>
    </recommendedName>
</protein>
<accession>A0A1U7NEF9</accession>
<dbReference type="AlphaFoldDB" id="A0A1U7NEF9"/>
<name>A0A1U7NEF9_9FIRM</name>
<dbReference type="Pfam" id="PF08238">
    <property type="entry name" value="Sel1"/>
    <property type="match status" value="3"/>
</dbReference>
<dbReference type="RefSeq" id="WP_075820447.1">
    <property type="nucleotide sequence ID" value="NZ_CAJUTZ010000035.1"/>
</dbReference>
<dbReference type="EMBL" id="MPJW01000184">
    <property type="protein sequence ID" value="OLU37974.1"/>
    <property type="molecule type" value="Genomic_DNA"/>
</dbReference>
<dbReference type="Gene3D" id="1.25.40.10">
    <property type="entry name" value="Tetratricopeptide repeat domain"/>
    <property type="match status" value="1"/>
</dbReference>
<dbReference type="GeneID" id="82203347"/>
<evidence type="ECO:0000313" key="1">
    <source>
        <dbReference type="EMBL" id="OLU37974.1"/>
    </source>
</evidence>
<dbReference type="InterPro" id="IPR011990">
    <property type="entry name" value="TPR-like_helical_dom_sf"/>
</dbReference>
<dbReference type="InterPro" id="IPR050767">
    <property type="entry name" value="Sel1_AlgK"/>
</dbReference>
<proteinExistence type="predicted"/>
<dbReference type="SMART" id="SM00671">
    <property type="entry name" value="SEL1"/>
    <property type="match status" value="3"/>
</dbReference>
<gene>
    <name evidence="1" type="ORF">BO222_09240</name>
</gene>
<dbReference type="Proteomes" id="UP000186341">
    <property type="component" value="Unassembled WGS sequence"/>
</dbReference>
<sequence>METRTLEQLKNQASRGDGQACYELYQEYKNGIHVAENEKTAQSWLNKAIDLNHPEALVVQGLNLLGRGKTEDALEYLENAGANHSLAAKNILGQFYLGNIDRMPMEYINVDLGLHLLHEAAMEGNIDSQIMLGKCFYTGKWVSRNEMMAVYFLEMARKAGSKEAETLLDEVNRIVTDLN</sequence>